<evidence type="ECO:0000313" key="8">
    <source>
        <dbReference type="Proteomes" id="UP000192578"/>
    </source>
</evidence>
<dbReference type="GO" id="GO:0030166">
    <property type="term" value="P:proteoglycan biosynthetic process"/>
    <property type="evidence" value="ECO:0007669"/>
    <property type="project" value="TreeGrafter"/>
</dbReference>
<sequence>MLIICTVGGDRFMSTRTLRHNDTSSFVALRKAGGYITGSDYIQRLPIATNAEPGGKNNVADGTAMLRTQNNKDIISVIGGAFCLIRTVTLNPASASNSRLPTTVFRYSYPAYPSSKIPYNTTYPLTTPVTYANGSIDFRVAIIADQDLLARDKKVQSSFTSYLKSGTFTIHAGWTGGMIVWDEGDESAEEAKRIAAENGQVIQSEFGFGSRGMELSSIVTFNGKLYVSDDKTGIVFHLINHTVVPWVILADGDGTKPKGFKCEWSIVKDQKLYVGSHSADIKLPHADGPSVEAPQRWVKRISKEGFIEHLNWNPLYQALENHLGIKPPGYVMHEAVLWSERLRKWYFLPRQINPQNYTEERHPYTCNNVMIVVSEDFSEFKNVSIGEPNPLFGFTSARFVPGTDETVVVALRIMEVDDLFSSRIVVFNINGSILLVEEEILEGLKYEGLEFV</sequence>
<dbReference type="OrthoDB" id="25028at2759"/>
<dbReference type="InterPro" id="IPR009283">
    <property type="entry name" value="Apyrase"/>
</dbReference>
<dbReference type="PANTHER" id="PTHR13023:SF3">
    <property type="entry name" value="SOLUBLE CALCIUM-ACTIVATED NUCLEOTIDASE 1"/>
    <property type="match status" value="1"/>
</dbReference>
<feature type="binding site" evidence="6">
    <location>
        <position position="263"/>
    </location>
    <ligand>
        <name>Ca(2+)</name>
        <dbReference type="ChEBI" id="CHEBI:29108"/>
    </ligand>
</feature>
<dbReference type="EMBL" id="MTYJ01000298">
    <property type="protein sequence ID" value="OWA53029.1"/>
    <property type="molecule type" value="Genomic_DNA"/>
</dbReference>
<evidence type="ECO:0000256" key="6">
    <source>
        <dbReference type="PIRSR" id="PIRSR609283-1"/>
    </source>
</evidence>
<evidence type="ECO:0000256" key="5">
    <source>
        <dbReference type="ARBA" id="ARBA00025738"/>
    </source>
</evidence>
<feature type="binding site" evidence="6">
    <location>
        <position position="447"/>
    </location>
    <ligand>
        <name>Ca(2+)</name>
        <dbReference type="ChEBI" id="CHEBI:29108"/>
    </ligand>
</feature>
<evidence type="ECO:0000256" key="2">
    <source>
        <dbReference type="ARBA" id="ARBA00022723"/>
    </source>
</evidence>
<organism evidence="7 8">
    <name type="scientific">Hypsibius exemplaris</name>
    <name type="common">Freshwater tardigrade</name>
    <dbReference type="NCBI Taxonomy" id="2072580"/>
    <lineage>
        <taxon>Eukaryota</taxon>
        <taxon>Metazoa</taxon>
        <taxon>Ecdysozoa</taxon>
        <taxon>Tardigrada</taxon>
        <taxon>Eutardigrada</taxon>
        <taxon>Parachela</taxon>
        <taxon>Hypsibioidea</taxon>
        <taxon>Hypsibiidae</taxon>
        <taxon>Hypsibius</taxon>
    </lineage>
</organism>
<evidence type="ECO:0000313" key="7">
    <source>
        <dbReference type="EMBL" id="OWA53029.1"/>
    </source>
</evidence>
<feature type="binding site" evidence="6">
    <location>
        <position position="334"/>
    </location>
    <ligand>
        <name>Ca(2+)</name>
        <dbReference type="ChEBI" id="CHEBI:29108"/>
    </ligand>
</feature>
<dbReference type="Pfam" id="PF06079">
    <property type="entry name" value="Apyrase"/>
    <property type="match status" value="1"/>
</dbReference>
<comment type="caution">
    <text evidence="7">The sequence shown here is derived from an EMBL/GenBank/DDBJ whole genome shotgun (WGS) entry which is preliminary data.</text>
</comment>
<name>A0A9X6RM70_HYPEX</name>
<dbReference type="GO" id="GO:0045134">
    <property type="term" value="F:UDP phosphatase activity"/>
    <property type="evidence" value="ECO:0007669"/>
    <property type="project" value="TreeGrafter"/>
</dbReference>
<dbReference type="PROSITE" id="PS50890">
    <property type="entry name" value="PUA"/>
    <property type="match status" value="1"/>
</dbReference>
<keyword evidence="2 6" id="KW-0479">Metal-binding</keyword>
<dbReference type="GO" id="GO:0004382">
    <property type="term" value="F:GDP phosphatase activity"/>
    <property type="evidence" value="ECO:0007669"/>
    <property type="project" value="TreeGrafter"/>
</dbReference>
<keyword evidence="8" id="KW-1185">Reference proteome</keyword>
<reference evidence="8" key="1">
    <citation type="submission" date="2017-01" db="EMBL/GenBank/DDBJ databases">
        <title>Comparative genomics of anhydrobiosis in the tardigrade Hypsibius dujardini.</title>
        <authorList>
            <person name="Yoshida Y."/>
            <person name="Koutsovoulos G."/>
            <person name="Laetsch D."/>
            <person name="Stevens L."/>
            <person name="Kumar S."/>
            <person name="Horikawa D."/>
            <person name="Ishino K."/>
            <person name="Komine S."/>
            <person name="Tomita M."/>
            <person name="Blaxter M."/>
            <person name="Arakawa K."/>
        </authorList>
    </citation>
    <scope>NUCLEOTIDE SEQUENCE [LARGE SCALE GENOMIC DNA]</scope>
    <source>
        <strain evidence="8">Z151</strain>
    </source>
</reference>
<feature type="binding site" evidence="6">
    <location>
        <position position="216"/>
    </location>
    <ligand>
        <name>Ca(2+)</name>
        <dbReference type="ChEBI" id="CHEBI:29108"/>
    </ligand>
</feature>
<dbReference type="Gene3D" id="2.120.10.100">
    <property type="entry name" value="Apyrase"/>
    <property type="match status" value="1"/>
</dbReference>
<evidence type="ECO:0000256" key="3">
    <source>
        <dbReference type="ARBA" id="ARBA00022801"/>
    </source>
</evidence>
<comment type="cofactor">
    <cofactor evidence="1 6">
        <name>Ca(2+)</name>
        <dbReference type="ChEBI" id="CHEBI:29108"/>
    </cofactor>
</comment>
<protein>
    <submittedName>
        <fullName evidence="7">Soluble calcium-activated nucleotidase 1</fullName>
    </submittedName>
</protein>
<gene>
    <name evidence="7" type="ORF">BV898_17465</name>
</gene>
<dbReference type="GO" id="GO:0005509">
    <property type="term" value="F:calcium ion binding"/>
    <property type="evidence" value="ECO:0007669"/>
    <property type="project" value="InterPro"/>
</dbReference>
<dbReference type="PANTHER" id="PTHR13023">
    <property type="entry name" value="APYRASE"/>
    <property type="match status" value="1"/>
</dbReference>
<comment type="similarity">
    <text evidence="5">Belongs to the apyrase family.</text>
</comment>
<keyword evidence="4 6" id="KW-0106">Calcium</keyword>
<dbReference type="Proteomes" id="UP000192578">
    <property type="component" value="Unassembled WGS sequence"/>
</dbReference>
<dbReference type="InterPro" id="IPR036258">
    <property type="entry name" value="Apyrase_sf"/>
</dbReference>
<dbReference type="SUPFAM" id="SSF101887">
    <property type="entry name" value="Apyrase"/>
    <property type="match status" value="1"/>
</dbReference>
<evidence type="ECO:0000256" key="4">
    <source>
        <dbReference type="ARBA" id="ARBA00022837"/>
    </source>
</evidence>
<dbReference type="AlphaFoldDB" id="A0A9X6RM70"/>
<proteinExistence type="inferred from homology"/>
<accession>A0A9X6RM70</accession>
<evidence type="ECO:0000256" key="1">
    <source>
        <dbReference type="ARBA" id="ARBA00001913"/>
    </source>
</evidence>
<keyword evidence="3" id="KW-0378">Hydrolase</keyword>